<sequence length="126" mass="14860">MNNDIEIRKINEYRFNISRSDYDLATINVCIDGIYFNVINKSSGNLSVTDMLMIANKMAYLAQTCWLEALTEKLKPYDYFVEYDPVFEQYNIIHYHDIIVFETSNPTKIVDYIINELKINLNKINI</sequence>
<dbReference type="AlphaFoldDB" id="A0A6C0JY87"/>
<proteinExistence type="predicted"/>
<organism evidence="1">
    <name type="scientific">viral metagenome</name>
    <dbReference type="NCBI Taxonomy" id="1070528"/>
    <lineage>
        <taxon>unclassified sequences</taxon>
        <taxon>metagenomes</taxon>
        <taxon>organismal metagenomes</taxon>
    </lineage>
</organism>
<reference evidence="1" key="1">
    <citation type="journal article" date="2020" name="Nature">
        <title>Giant virus diversity and host interactions through global metagenomics.</title>
        <authorList>
            <person name="Schulz F."/>
            <person name="Roux S."/>
            <person name="Paez-Espino D."/>
            <person name="Jungbluth S."/>
            <person name="Walsh D.A."/>
            <person name="Denef V.J."/>
            <person name="McMahon K.D."/>
            <person name="Konstantinidis K.T."/>
            <person name="Eloe-Fadrosh E.A."/>
            <person name="Kyrpides N.C."/>
            <person name="Woyke T."/>
        </authorList>
    </citation>
    <scope>NUCLEOTIDE SEQUENCE</scope>
    <source>
        <strain evidence="1">GVMAG-S-1064190-84</strain>
    </source>
</reference>
<dbReference type="EMBL" id="MN740699">
    <property type="protein sequence ID" value="QHU08838.1"/>
    <property type="molecule type" value="Genomic_DNA"/>
</dbReference>
<name>A0A6C0JY87_9ZZZZ</name>
<protein>
    <submittedName>
        <fullName evidence="1">Uncharacterized protein</fullName>
    </submittedName>
</protein>
<evidence type="ECO:0000313" key="1">
    <source>
        <dbReference type="EMBL" id="QHU08838.1"/>
    </source>
</evidence>
<accession>A0A6C0JY87</accession>